<dbReference type="SFLD" id="SFLDS00003">
    <property type="entry name" value="Haloacid_Dehalogenase"/>
    <property type="match status" value="1"/>
</dbReference>
<proteinExistence type="inferred from homology"/>
<dbReference type="GO" id="GO:0046872">
    <property type="term" value="F:metal ion binding"/>
    <property type="evidence" value="ECO:0007669"/>
    <property type="project" value="UniProtKB-KW"/>
</dbReference>
<evidence type="ECO:0000256" key="2">
    <source>
        <dbReference type="ARBA" id="ARBA00005675"/>
    </source>
</evidence>
<dbReference type="NCBIfam" id="TIGR01494">
    <property type="entry name" value="ATPase_P-type"/>
    <property type="match status" value="2"/>
</dbReference>
<dbReference type="FunFam" id="2.70.150.10:FF:000016">
    <property type="entry name" value="Calcium-transporting P-type ATPase putative"/>
    <property type="match status" value="1"/>
</dbReference>
<feature type="transmembrane region" description="Helical" evidence="13">
    <location>
        <begin position="298"/>
        <end position="321"/>
    </location>
</feature>
<feature type="transmembrane region" description="Helical" evidence="13">
    <location>
        <begin position="266"/>
        <end position="286"/>
    </location>
</feature>
<dbReference type="GO" id="GO:0005524">
    <property type="term" value="F:ATP binding"/>
    <property type="evidence" value="ECO:0007669"/>
    <property type="project" value="UniProtKB-KW"/>
</dbReference>
<evidence type="ECO:0000256" key="8">
    <source>
        <dbReference type="ARBA" id="ARBA00022842"/>
    </source>
</evidence>
<evidence type="ECO:0000256" key="6">
    <source>
        <dbReference type="ARBA" id="ARBA00022741"/>
    </source>
</evidence>
<dbReference type="PRINTS" id="PR00120">
    <property type="entry name" value="HATPASE"/>
</dbReference>
<dbReference type="InterPro" id="IPR004014">
    <property type="entry name" value="ATPase_P-typ_cation-transptr_N"/>
</dbReference>
<dbReference type="Proteomes" id="UP000268857">
    <property type="component" value="Unassembled WGS sequence"/>
</dbReference>
<feature type="transmembrane region" description="Helical" evidence="13">
    <location>
        <begin position="950"/>
        <end position="972"/>
    </location>
</feature>
<feature type="domain" description="Cation-transporting P-type ATPase N-terminal" evidence="14">
    <location>
        <begin position="19"/>
        <end position="93"/>
    </location>
</feature>
<comment type="caution">
    <text evidence="15">The sequence shown here is derived from an EMBL/GenBank/DDBJ whole genome shotgun (WGS) entry which is preliminary data.</text>
</comment>
<evidence type="ECO:0000313" key="16">
    <source>
        <dbReference type="Proteomes" id="UP000268857"/>
    </source>
</evidence>
<dbReference type="Pfam" id="PF13246">
    <property type="entry name" value="Cation_ATPase"/>
    <property type="match status" value="1"/>
</dbReference>
<keyword evidence="10 13" id="KW-1133">Transmembrane helix</keyword>
<dbReference type="SUPFAM" id="SSF81653">
    <property type="entry name" value="Calcium ATPase, transduction domain A"/>
    <property type="match status" value="1"/>
</dbReference>
<dbReference type="Gene3D" id="1.20.1110.10">
    <property type="entry name" value="Calcium-transporting ATPase, transmembrane domain"/>
    <property type="match status" value="3"/>
</dbReference>
<dbReference type="InterPro" id="IPR023299">
    <property type="entry name" value="ATPase_P-typ_cyto_dom_N"/>
</dbReference>
<feature type="transmembrane region" description="Helical" evidence="13">
    <location>
        <begin position="810"/>
        <end position="831"/>
    </location>
</feature>
<accession>A0A3S1A219</accession>
<keyword evidence="6" id="KW-0547">Nucleotide-binding</keyword>
<evidence type="ECO:0000256" key="5">
    <source>
        <dbReference type="ARBA" id="ARBA00022723"/>
    </source>
</evidence>
<dbReference type="InterPro" id="IPR044492">
    <property type="entry name" value="P_typ_ATPase_HD_dom"/>
</dbReference>
<dbReference type="SMART" id="SM00831">
    <property type="entry name" value="Cation_ATPase_N"/>
    <property type="match status" value="1"/>
</dbReference>
<feature type="transmembrane region" description="Helical" evidence="13">
    <location>
        <begin position="102"/>
        <end position="118"/>
    </location>
</feature>
<evidence type="ECO:0000256" key="4">
    <source>
        <dbReference type="ARBA" id="ARBA00022692"/>
    </source>
</evidence>
<evidence type="ECO:0000256" key="7">
    <source>
        <dbReference type="ARBA" id="ARBA00022840"/>
    </source>
</evidence>
<feature type="region of interest" description="Disordered" evidence="12">
    <location>
        <begin position="421"/>
        <end position="455"/>
    </location>
</feature>
<dbReference type="AlphaFoldDB" id="A0A3S1A219"/>
<keyword evidence="4 13" id="KW-0812">Transmembrane</keyword>
<dbReference type="PRINTS" id="PR00119">
    <property type="entry name" value="CATATPASE"/>
</dbReference>
<dbReference type="Pfam" id="PF00122">
    <property type="entry name" value="E1-E2_ATPase"/>
    <property type="match status" value="1"/>
</dbReference>
<dbReference type="EMBL" id="RSCJ01000006">
    <property type="protein sequence ID" value="RUR83745.1"/>
    <property type="molecule type" value="Genomic_DNA"/>
</dbReference>
<keyword evidence="9" id="KW-1278">Translocase</keyword>
<dbReference type="InterPro" id="IPR008250">
    <property type="entry name" value="ATPase_P-typ_transduc_dom_A_sf"/>
</dbReference>
<evidence type="ECO:0000256" key="3">
    <source>
        <dbReference type="ARBA" id="ARBA00022475"/>
    </source>
</evidence>
<dbReference type="SUPFAM" id="SSF81665">
    <property type="entry name" value="Calcium ATPase, transmembrane domain M"/>
    <property type="match status" value="1"/>
</dbReference>
<dbReference type="InterPro" id="IPR036412">
    <property type="entry name" value="HAD-like_sf"/>
</dbReference>
<evidence type="ECO:0000256" key="1">
    <source>
        <dbReference type="ARBA" id="ARBA00004651"/>
    </source>
</evidence>
<dbReference type="GO" id="GO:0140352">
    <property type="term" value="P:export from cell"/>
    <property type="evidence" value="ECO:0007669"/>
    <property type="project" value="UniProtKB-ARBA"/>
</dbReference>
<dbReference type="Pfam" id="PF00689">
    <property type="entry name" value="Cation_ATPase_C"/>
    <property type="match status" value="1"/>
</dbReference>
<keyword evidence="5" id="KW-0479">Metal-binding</keyword>
<dbReference type="Pfam" id="PF00690">
    <property type="entry name" value="Cation_ATPase_N"/>
    <property type="match status" value="1"/>
</dbReference>
<comment type="subcellular location">
    <subcellularLocation>
        <location evidence="1">Cell membrane</location>
        <topology evidence="1">Multi-pass membrane protein</topology>
    </subcellularLocation>
</comment>
<dbReference type="FunFam" id="3.40.50.1000:FF:000028">
    <property type="entry name" value="Calcium-transporting P-type ATPase, putative"/>
    <property type="match status" value="1"/>
</dbReference>
<dbReference type="InterPro" id="IPR023298">
    <property type="entry name" value="ATPase_P-typ_TM_dom_sf"/>
</dbReference>
<evidence type="ECO:0000256" key="11">
    <source>
        <dbReference type="ARBA" id="ARBA00023136"/>
    </source>
</evidence>
<dbReference type="InterPro" id="IPR023214">
    <property type="entry name" value="HAD_sf"/>
</dbReference>
<dbReference type="InterPro" id="IPR059000">
    <property type="entry name" value="ATPase_P-type_domA"/>
</dbReference>
<keyword evidence="16" id="KW-1185">Reference proteome</keyword>
<comment type="similarity">
    <text evidence="2">Belongs to the cation transport ATPase (P-type) (TC 3.A.3) family. Type IIA subfamily.</text>
</comment>
<feature type="transmembrane region" description="Helical" evidence="13">
    <location>
        <begin position="884"/>
        <end position="907"/>
    </location>
</feature>
<dbReference type="SFLD" id="SFLDF00027">
    <property type="entry name" value="p-type_atpase"/>
    <property type="match status" value="1"/>
</dbReference>
<keyword evidence="7" id="KW-0067">ATP-binding</keyword>
<dbReference type="RefSeq" id="WP_016877606.1">
    <property type="nucleotide sequence ID" value="NZ_AJLN01000014.1"/>
</dbReference>
<evidence type="ECO:0000256" key="13">
    <source>
        <dbReference type="SAM" id="Phobius"/>
    </source>
</evidence>
<dbReference type="InterPro" id="IPR001757">
    <property type="entry name" value="P_typ_ATPase"/>
</dbReference>
<keyword evidence="3" id="KW-1003">Cell membrane</keyword>
<keyword evidence="8" id="KW-0460">Magnesium</keyword>
<evidence type="ECO:0000313" key="15">
    <source>
        <dbReference type="EMBL" id="RUR83745.1"/>
    </source>
</evidence>
<feature type="compositionally biased region" description="Polar residues" evidence="12">
    <location>
        <begin position="421"/>
        <end position="437"/>
    </location>
</feature>
<protein>
    <recommendedName>
        <fullName evidence="14">Cation-transporting P-type ATPase N-terminal domain-containing protein</fullName>
    </recommendedName>
</protein>
<dbReference type="SUPFAM" id="SSF56784">
    <property type="entry name" value="HAD-like"/>
    <property type="match status" value="1"/>
</dbReference>
<reference evidence="15 16" key="1">
    <citation type="journal article" date="2019" name="Genome Biol. Evol.">
        <title>Day and night: Metabolic profiles and evolutionary relationships of six axenic non-marine cyanobacteria.</title>
        <authorList>
            <person name="Will S.E."/>
            <person name="Henke P."/>
            <person name="Boedeker C."/>
            <person name="Huang S."/>
            <person name="Brinkmann H."/>
            <person name="Rohde M."/>
            <person name="Jarek M."/>
            <person name="Friedl T."/>
            <person name="Seufert S."/>
            <person name="Schumacher M."/>
            <person name="Overmann J."/>
            <person name="Neumann-Schaal M."/>
            <person name="Petersen J."/>
        </authorList>
    </citation>
    <scope>NUCLEOTIDE SEQUENCE [LARGE SCALE GENOMIC DNA]</scope>
    <source>
        <strain evidence="15 16">PCC 6912</strain>
    </source>
</reference>
<dbReference type="InterPro" id="IPR018303">
    <property type="entry name" value="ATPase_P-typ_P_site"/>
</dbReference>
<dbReference type="GO" id="GO:0005388">
    <property type="term" value="F:P-type calcium transporter activity"/>
    <property type="evidence" value="ECO:0007669"/>
    <property type="project" value="TreeGrafter"/>
</dbReference>
<organism evidence="15 16">
    <name type="scientific">Chlorogloeopsis fritschii PCC 6912</name>
    <dbReference type="NCBI Taxonomy" id="211165"/>
    <lineage>
        <taxon>Bacteria</taxon>
        <taxon>Bacillati</taxon>
        <taxon>Cyanobacteriota</taxon>
        <taxon>Cyanophyceae</taxon>
        <taxon>Nostocales</taxon>
        <taxon>Chlorogloeopsidaceae</taxon>
        <taxon>Chlorogloeopsis</taxon>
    </lineage>
</organism>
<evidence type="ECO:0000256" key="10">
    <source>
        <dbReference type="ARBA" id="ARBA00022989"/>
    </source>
</evidence>
<dbReference type="SUPFAM" id="SSF81660">
    <property type="entry name" value="Metal cation-transporting ATPase, ATP-binding domain N"/>
    <property type="match status" value="1"/>
</dbReference>
<keyword evidence="11 13" id="KW-0472">Membrane</keyword>
<name>A0A3S1A219_CHLFR</name>
<dbReference type="InterPro" id="IPR006068">
    <property type="entry name" value="ATPase_P-typ_cation-transptr_C"/>
</dbReference>
<dbReference type="Gene3D" id="3.40.50.1000">
    <property type="entry name" value="HAD superfamily/HAD-like"/>
    <property type="match status" value="1"/>
</dbReference>
<gene>
    <name evidence="15" type="ORF">PCC6912_19880</name>
</gene>
<dbReference type="Gene3D" id="2.70.150.10">
    <property type="entry name" value="Calcium-transporting ATPase, cytoplasmic transduction domain A"/>
    <property type="match status" value="1"/>
</dbReference>
<dbReference type="GO" id="GO:0005886">
    <property type="term" value="C:plasma membrane"/>
    <property type="evidence" value="ECO:0007669"/>
    <property type="project" value="UniProtKB-SubCell"/>
</dbReference>
<dbReference type="PANTHER" id="PTHR24093:SF506">
    <property type="entry name" value="CATION-TRANSPORTING ATPASE PMA1"/>
    <property type="match status" value="1"/>
</dbReference>
<evidence type="ECO:0000259" key="14">
    <source>
        <dbReference type="SMART" id="SM00831"/>
    </source>
</evidence>
<dbReference type="SFLD" id="SFLDG00002">
    <property type="entry name" value="C1.7:_P-type_atpase_like"/>
    <property type="match status" value="1"/>
</dbReference>
<dbReference type="PANTHER" id="PTHR24093">
    <property type="entry name" value="CATION TRANSPORTING ATPASE"/>
    <property type="match status" value="1"/>
</dbReference>
<dbReference type="PROSITE" id="PS00154">
    <property type="entry name" value="ATPASE_E1_E2"/>
    <property type="match status" value="1"/>
</dbReference>
<dbReference type="Gene3D" id="3.40.1110.10">
    <property type="entry name" value="Calcium-transporting ATPase, cytoplasmic domain N"/>
    <property type="match status" value="1"/>
</dbReference>
<sequence length="1017" mass="111422">MPSPITPSNSKSVSDMATAWHTIEIEESLLLLDSDRNVGLTNQQAIARLQRYGHNELQEQSGRSSLSILIDQFTNIMLLMLMAVAVVSAILDLRAAEFPKDAIAISAIVILNGLLGFIQENRAEKALVALKRLSSPKVRVIRDGRIIEVQAKELVPGDVMLLEAGMQIAADGRLLECQNLQVREAALTGEALAVSKREQMQLPTDVPLGDRINMVFQGTEVVQGRGKVLITATGMQTELGRIAKMLQSVEAEPTPMQQRMSQLAKALVTGSLIIVAVVVLGGILRTGSLRYFEEVLEVSLSMAVAVVPEGLPAVITVTLAIGTQRMVRRHALIRKLAAVETLGSVTTICSDKTGTLTQNKMVVQWVHSASHSFKVTGDGYAPIGTFELHQFQSQIGIHTEQLPPPVDVLPNIFDSNENRSNLLERQPLEATSKTTDSLAGRGSKGTPQEVAPKDINPDEYPELQTLLVACVLCNDAVLDYEQNQWEILGDPTEGALLSLAGKAGIEKTRLERLFPRVAEFPFSSERKRMSVIVETDECVVFSQQLNSASAEDSAYLMFTKGSPELVLGLCTSYQDGDSIPQTLHDGARARATECTQPLSDRQRAHILEQNNQMASKGLRVLGLAYKPLKTLPSEGSEETIEQELIWLGLVGMLDAPRPEVREAVRRCQEAGIRPVMITGDHQLTATAIAYDLGIAKQGDIVLNGQDLEKLESVELEQQVNYVSVYARVSPEHKLRIVQALKKRGQLVAMTGDGVNDAPALRRADIGIAMGITGTDVSKEASDMVLLDDNFATIVAAIEEGRVVYDNIRRFIKYILGSNVGEVLTVAAAPLLGLGGVPLSPLQILWMNLVTDGLPALALAMEPAEPDVMRRPPYNPHESVFARGLGLYIIRIGIIFAILTIALMAWAYNYTQNSGEPDRWKTIVFTSLCLAQMGHALAIRSNTQLTLQLNPFSNPYVLAAITLTTVLQLMLIYVAPLRNFFDTHWLNSIELAISIGFSALMFVWIELEKLFIKWFFTH</sequence>
<evidence type="ECO:0000256" key="12">
    <source>
        <dbReference type="SAM" id="MobiDB-lite"/>
    </source>
</evidence>
<dbReference type="GO" id="GO:0016887">
    <property type="term" value="F:ATP hydrolysis activity"/>
    <property type="evidence" value="ECO:0007669"/>
    <property type="project" value="InterPro"/>
</dbReference>
<dbReference type="OrthoDB" id="499468at2"/>
<feature type="transmembrane region" description="Helical" evidence="13">
    <location>
        <begin position="984"/>
        <end position="1004"/>
    </location>
</feature>
<dbReference type="STRING" id="211165.GCA_000317285_00014"/>
<evidence type="ECO:0000256" key="9">
    <source>
        <dbReference type="ARBA" id="ARBA00022967"/>
    </source>
</evidence>
<feature type="transmembrane region" description="Helical" evidence="13">
    <location>
        <begin position="919"/>
        <end position="938"/>
    </location>
</feature>
<feature type="transmembrane region" description="Helical" evidence="13">
    <location>
        <begin position="73"/>
        <end position="90"/>
    </location>
</feature>